<keyword evidence="3" id="KW-0547">Nucleotide-binding</keyword>
<gene>
    <name evidence="8" type="ORF">BRAN1462_LOCUS28060</name>
</gene>
<evidence type="ECO:0000256" key="5">
    <source>
        <dbReference type="ARBA" id="ARBA00022840"/>
    </source>
</evidence>
<proteinExistence type="predicted"/>
<dbReference type="SMART" id="SM00220">
    <property type="entry name" value="S_TKc"/>
    <property type="match status" value="1"/>
</dbReference>
<feature type="domain" description="AGC-kinase C-terminal" evidence="7">
    <location>
        <begin position="116"/>
        <end position="173"/>
    </location>
</feature>
<dbReference type="PANTHER" id="PTHR24353">
    <property type="entry name" value="CYCLIC NUCLEOTIDE-DEPENDENT PROTEIN KINASE"/>
    <property type="match status" value="1"/>
</dbReference>
<name>A0A7S2KBU1_9DINO</name>
<evidence type="ECO:0000259" key="6">
    <source>
        <dbReference type="PROSITE" id="PS50011"/>
    </source>
</evidence>
<keyword evidence="1" id="KW-0723">Serine/threonine-protein kinase</keyword>
<evidence type="ECO:0000256" key="3">
    <source>
        <dbReference type="ARBA" id="ARBA00022741"/>
    </source>
</evidence>
<keyword evidence="5" id="KW-0067">ATP-binding</keyword>
<protein>
    <recommendedName>
        <fullName evidence="9">Protein kinase domain-containing protein</fullName>
    </recommendedName>
</protein>
<evidence type="ECO:0000256" key="2">
    <source>
        <dbReference type="ARBA" id="ARBA00022679"/>
    </source>
</evidence>
<sequence length="173" mass="19270">MGCCKKALRTNTLVGTPEYFAPETILGKGYSCAIDWWALGVMMHEFIVGPLPFGRHSEDQLELFKEILEAALSFPSYVTDQTGVGVVTGLLERTPEMRLGASTRGAKEIKDHPYFVNFDWDALAGRYMPAPWTPNQQKLQASWEVADADQSLVGDDLFDASKPEPGYEWATTF</sequence>
<dbReference type="PROSITE" id="PS51285">
    <property type="entry name" value="AGC_KINASE_CTER"/>
    <property type="match status" value="1"/>
</dbReference>
<keyword evidence="4" id="KW-0418">Kinase</keyword>
<dbReference type="InterPro" id="IPR000961">
    <property type="entry name" value="AGC-kinase_C"/>
</dbReference>
<dbReference type="EMBL" id="HBGW01044260">
    <property type="protein sequence ID" value="CAD9570207.1"/>
    <property type="molecule type" value="Transcribed_RNA"/>
</dbReference>
<keyword evidence="2" id="KW-0808">Transferase</keyword>
<dbReference type="Gene3D" id="1.10.510.10">
    <property type="entry name" value="Transferase(Phosphotransferase) domain 1"/>
    <property type="match status" value="1"/>
</dbReference>
<dbReference type="GO" id="GO:0005952">
    <property type="term" value="C:cAMP-dependent protein kinase complex"/>
    <property type="evidence" value="ECO:0007669"/>
    <property type="project" value="TreeGrafter"/>
</dbReference>
<dbReference type="GO" id="GO:0004691">
    <property type="term" value="F:cAMP-dependent protein kinase activity"/>
    <property type="evidence" value="ECO:0007669"/>
    <property type="project" value="TreeGrafter"/>
</dbReference>
<evidence type="ECO:0000313" key="8">
    <source>
        <dbReference type="EMBL" id="CAD9570207.1"/>
    </source>
</evidence>
<dbReference type="InterPro" id="IPR011009">
    <property type="entry name" value="Kinase-like_dom_sf"/>
</dbReference>
<dbReference type="PANTHER" id="PTHR24353:SF37">
    <property type="entry name" value="CAMP-DEPENDENT PROTEIN KINASE CATALYTIC SUBUNIT PRKX"/>
    <property type="match status" value="1"/>
</dbReference>
<evidence type="ECO:0000259" key="7">
    <source>
        <dbReference type="PROSITE" id="PS51285"/>
    </source>
</evidence>
<organism evidence="8">
    <name type="scientific">Zooxanthella nutricula</name>
    <dbReference type="NCBI Taxonomy" id="1333877"/>
    <lineage>
        <taxon>Eukaryota</taxon>
        <taxon>Sar</taxon>
        <taxon>Alveolata</taxon>
        <taxon>Dinophyceae</taxon>
        <taxon>Peridiniales</taxon>
        <taxon>Peridiniales incertae sedis</taxon>
        <taxon>Zooxanthella</taxon>
    </lineage>
</organism>
<evidence type="ECO:0000256" key="1">
    <source>
        <dbReference type="ARBA" id="ARBA00022527"/>
    </source>
</evidence>
<accession>A0A7S2KBU1</accession>
<dbReference type="AlphaFoldDB" id="A0A7S2KBU1"/>
<dbReference type="Pfam" id="PF00069">
    <property type="entry name" value="Pkinase"/>
    <property type="match status" value="1"/>
</dbReference>
<dbReference type="PROSITE" id="PS50011">
    <property type="entry name" value="PROTEIN_KINASE_DOM"/>
    <property type="match status" value="1"/>
</dbReference>
<evidence type="ECO:0000256" key="4">
    <source>
        <dbReference type="ARBA" id="ARBA00022777"/>
    </source>
</evidence>
<evidence type="ECO:0008006" key="9">
    <source>
        <dbReference type="Google" id="ProtNLM"/>
    </source>
</evidence>
<feature type="domain" description="Protein kinase" evidence="6">
    <location>
        <begin position="1"/>
        <end position="115"/>
    </location>
</feature>
<reference evidence="8" key="1">
    <citation type="submission" date="2021-01" db="EMBL/GenBank/DDBJ databases">
        <authorList>
            <person name="Corre E."/>
            <person name="Pelletier E."/>
            <person name="Niang G."/>
            <person name="Scheremetjew M."/>
            <person name="Finn R."/>
            <person name="Kale V."/>
            <person name="Holt S."/>
            <person name="Cochrane G."/>
            <person name="Meng A."/>
            <person name="Brown T."/>
            <person name="Cohen L."/>
        </authorList>
    </citation>
    <scope>NUCLEOTIDE SEQUENCE</scope>
    <source>
        <strain evidence="8">RCC3387</strain>
    </source>
</reference>
<dbReference type="GO" id="GO:0005524">
    <property type="term" value="F:ATP binding"/>
    <property type="evidence" value="ECO:0007669"/>
    <property type="project" value="UniProtKB-KW"/>
</dbReference>
<dbReference type="SUPFAM" id="SSF56112">
    <property type="entry name" value="Protein kinase-like (PK-like)"/>
    <property type="match status" value="1"/>
</dbReference>
<dbReference type="InterPro" id="IPR000719">
    <property type="entry name" value="Prot_kinase_dom"/>
</dbReference>